<gene>
    <name evidence="7" type="ORF">L345_03617</name>
</gene>
<keyword evidence="2" id="KW-0479">Metal-binding</keyword>
<dbReference type="InterPro" id="IPR007865">
    <property type="entry name" value="Aminopep_P_N"/>
</dbReference>
<dbReference type="Proteomes" id="UP000018936">
    <property type="component" value="Unassembled WGS sequence"/>
</dbReference>
<comment type="caution">
    <text evidence="7">The sequence shown here is derived from an EMBL/GenBank/DDBJ whole genome shotgun (WGS) entry which is preliminary data.</text>
</comment>
<dbReference type="EMBL" id="AZIM01000525">
    <property type="protein sequence ID" value="ETE70572.1"/>
    <property type="molecule type" value="Genomic_DNA"/>
</dbReference>
<evidence type="ECO:0000313" key="8">
    <source>
        <dbReference type="Proteomes" id="UP000018936"/>
    </source>
</evidence>
<reference evidence="7 8" key="1">
    <citation type="journal article" date="2013" name="Proc. Natl. Acad. Sci. U.S.A.">
        <title>The king cobra genome reveals dynamic gene evolution and adaptation in the snake venom system.</title>
        <authorList>
            <person name="Vonk F.J."/>
            <person name="Casewell N.R."/>
            <person name="Henkel C.V."/>
            <person name="Heimberg A.M."/>
            <person name="Jansen H.J."/>
            <person name="McCleary R.J."/>
            <person name="Kerkkamp H.M."/>
            <person name="Vos R.A."/>
            <person name="Guerreiro I."/>
            <person name="Calvete J.J."/>
            <person name="Wuster W."/>
            <person name="Woods A.E."/>
            <person name="Logan J.M."/>
            <person name="Harrison R.A."/>
            <person name="Castoe T.A."/>
            <person name="de Koning A.P."/>
            <person name="Pollock D.D."/>
            <person name="Yandell M."/>
            <person name="Calderon D."/>
            <person name="Renjifo C."/>
            <person name="Currier R.B."/>
            <person name="Salgado D."/>
            <person name="Pla D."/>
            <person name="Sanz L."/>
            <person name="Hyder A.S."/>
            <person name="Ribeiro J.M."/>
            <person name="Arntzen J.W."/>
            <person name="van den Thillart G.E."/>
            <person name="Boetzer M."/>
            <person name="Pirovano W."/>
            <person name="Dirks R.P."/>
            <person name="Spaink H.P."/>
            <person name="Duboule D."/>
            <person name="McGlinn E."/>
            <person name="Kini R.M."/>
            <person name="Richardson M.K."/>
        </authorList>
    </citation>
    <scope>NUCLEOTIDE SEQUENCE</scope>
    <source>
        <tissue evidence="7">Blood</tissue>
    </source>
</reference>
<dbReference type="InterPro" id="IPR029149">
    <property type="entry name" value="Creatin/AminoP/Spt16_N"/>
</dbReference>
<dbReference type="GO" id="GO:0016805">
    <property type="term" value="F:dipeptidase activity"/>
    <property type="evidence" value="ECO:0007669"/>
    <property type="project" value="UniProtKB-KW"/>
</dbReference>
<dbReference type="AlphaFoldDB" id="V8P9K8"/>
<organism evidence="7 8">
    <name type="scientific">Ophiophagus hannah</name>
    <name type="common">King cobra</name>
    <name type="synonym">Naja hannah</name>
    <dbReference type="NCBI Taxonomy" id="8665"/>
    <lineage>
        <taxon>Eukaryota</taxon>
        <taxon>Metazoa</taxon>
        <taxon>Chordata</taxon>
        <taxon>Craniata</taxon>
        <taxon>Vertebrata</taxon>
        <taxon>Euteleostomi</taxon>
        <taxon>Lepidosauria</taxon>
        <taxon>Squamata</taxon>
        <taxon>Bifurcata</taxon>
        <taxon>Unidentata</taxon>
        <taxon>Episquamata</taxon>
        <taxon>Toxicofera</taxon>
        <taxon>Serpentes</taxon>
        <taxon>Colubroidea</taxon>
        <taxon>Elapidae</taxon>
        <taxon>Elapinae</taxon>
        <taxon>Ophiophagus</taxon>
    </lineage>
</organism>
<proteinExistence type="predicted"/>
<keyword evidence="3" id="KW-0378">Hydrolase</keyword>
<feature type="non-terminal residue" evidence="7">
    <location>
        <position position="1"/>
    </location>
</feature>
<name>V8P9K8_OPHHA</name>
<dbReference type="OrthoDB" id="10261878at2759"/>
<dbReference type="Pfam" id="PF05195">
    <property type="entry name" value="AMP_N"/>
    <property type="match status" value="1"/>
</dbReference>
<evidence type="ECO:0000313" key="7">
    <source>
        <dbReference type="EMBL" id="ETE70572.1"/>
    </source>
</evidence>
<evidence type="ECO:0000256" key="4">
    <source>
        <dbReference type="ARBA" id="ARBA00022997"/>
    </source>
</evidence>
<evidence type="ECO:0000256" key="5">
    <source>
        <dbReference type="ARBA" id="ARBA00023049"/>
    </source>
</evidence>
<protein>
    <recommendedName>
        <fullName evidence="6">Aminopeptidase P N-terminal domain-containing protein</fullName>
    </recommendedName>
</protein>
<dbReference type="GO" id="GO:0070006">
    <property type="term" value="F:metalloaminopeptidase activity"/>
    <property type="evidence" value="ECO:0007669"/>
    <property type="project" value="InterPro"/>
</dbReference>
<keyword evidence="5" id="KW-0482">Metalloprotease</keyword>
<feature type="domain" description="Aminopeptidase P N-terminal" evidence="6">
    <location>
        <begin position="2"/>
        <end position="108"/>
    </location>
</feature>
<evidence type="ECO:0000259" key="6">
    <source>
        <dbReference type="SMART" id="SM01011"/>
    </source>
</evidence>
<dbReference type="GO" id="GO:0030145">
    <property type="term" value="F:manganese ion binding"/>
    <property type="evidence" value="ECO:0007669"/>
    <property type="project" value="InterPro"/>
</dbReference>
<evidence type="ECO:0000256" key="1">
    <source>
        <dbReference type="ARBA" id="ARBA00022670"/>
    </source>
</evidence>
<dbReference type="SMART" id="SM01011">
    <property type="entry name" value="AMP_N"/>
    <property type="match status" value="1"/>
</dbReference>
<evidence type="ECO:0000256" key="3">
    <source>
        <dbReference type="ARBA" id="ARBA00022801"/>
    </source>
</evidence>
<sequence>MEVWKLLKRIETNLLRLYQSKESYFHWTFGVTEADCYGAIEVDNGNTILFIPRLPESYAVWMGKIHPPEYYKEKYEVNKVHYTDEVSDTKVLVKDSLSARVDDNQEFALRITSIGKLSRVLSTNCLCFGFEKPFGSSYSVVPSVLPWPPVKSSTQFPSNFWKKATCSFPGNLLQEERKKWLSECSEELTPTVEA</sequence>
<keyword evidence="4" id="KW-0224">Dipeptidase</keyword>
<dbReference type="PANTHER" id="PTHR48480:SF2">
    <property type="entry name" value="PEPTIDASE D"/>
    <property type="match status" value="1"/>
</dbReference>
<dbReference type="GO" id="GO:0006508">
    <property type="term" value="P:proteolysis"/>
    <property type="evidence" value="ECO:0007669"/>
    <property type="project" value="UniProtKB-KW"/>
</dbReference>
<dbReference type="PANTHER" id="PTHR48480">
    <property type="match status" value="1"/>
</dbReference>
<dbReference type="Gene3D" id="3.40.350.10">
    <property type="entry name" value="Creatinase/prolidase N-terminal domain"/>
    <property type="match status" value="1"/>
</dbReference>
<dbReference type="SUPFAM" id="SSF53092">
    <property type="entry name" value="Creatinase/prolidase N-terminal domain"/>
    <property type="match status" value="1"/>
</dbReference>
<keyword evidence="1" id="KW-0645">Protease</keyword>
<keyword evidence="8" id="KW-1185">Reference proteome</keyword>
<accession>V8P9K8</accession>
<dbReference type="InterPro" id="IPR052433">
    <property type="entry name" value="X-Pro_dipept-like"/>
</dbReference>
<evidence type="ECO:0000256" key="2">
    <source>
        <dbReference type="ARBA" id="ARBA00022723"/>
    </source>
</evidence>